<dbReference type="PROSITE" id="PS51374">
    <property type="entry name" value="NDPK_LIKE"/>
    <property type="match status" value="2"/>
</dbReference>
<sequence>MMDRGKLEKERKSKQRVQTQLEGMKPLNSVSGRQPMAQRTPVLFHLEASYSPEVDTLPRCSREEMLLLTIWLSSCGKLFLPTQHSSRFGASSLTQANIYHTLLVWLISLVSPLNLQSEDEVPFQVLGLQQVWREEGLALYACVSPKHAGAHPSPKTQKHKGKTRLRGTSSFYQQMLLFLSPRTLQSVTWWSEELSLHLQDQLFPLNVGVPAVKLSSVAVLNPDPEAVDKVFSASSGFFWQTLETEEKLCPLSLNVPTDSDLEVVPVLLFDTLLRFPFAFHHTLHLILTNGLDVCGLRLLYLQTPALQSKSGKVEDTQNSPVLALALRGPNALKLLGNISGPSDPMLARLTDQNSLSAVYGQTKEKPLLHYSRTSGQILRDLSLWFGGRITNNDSMKIGIQNPPRGRSQSPADKHCIAQESNLGRPPSLLTATTRGDIFLTVSPAIPPYAYGDIIHTCCQRGFNIHGLRNLHFTSKRAAMMNMSSSQVSVFCPNKPSTQLEGELCNTLPQRRLHCFLLLLRRENAGHHTPALVQGLMNDLAEQGLLGVIRGSLPCPGDLDPTLCFHAVPYSDILLQGLGGSLYAVPDPSSAVLDMLSRQPSPIDPEAEQVVILTLSGWQTLQSAGHLLRQILRPRTNKQEVVSGCGFEGFEVLGLKWLPRLSRLQAKEITPYEVGDRHWQSNIEQLTTNPALICALRRTHAFTYLAQAIKQVVPVTGKTQSQLIMSATPEIAFRQAVLIFTDRDLVSDAQSRPILKYSAPPGIYHKARGAGDWRGQTESIFTYMLSGPPLLYTVLILKPGTWSSNLGKILRRVNMQKFVVVGFKLVNLTREESLHIIPAEVKQDEASRQAHCDYLTSAPCLVLCLQRINAVLKLLDLLGPEDPRVCKDKDQFLWRAQYGTSSLHNCMYGSTSYQAAIQDIKCFFPEGLICDPQSLVLEKERISKLTRDILLDTRAQRRTLKSQTIHLGQSQQKGLPFISALCQTTCILFPTGALQGTIPAYIQGLEKLAEKEFCVTAVRLTVLDQLQAQIVAELFSTKDNLSSESKAVMEGPCLIIAAQRDNAVTCFHSLMASIHLQTGQNLTQALLSPQSQPQANRILSCVFDSLTPDSIHQIVPQAL</sequence>
<evidence type="ECO:0000256" key="1">
    <source>
        <dbReference type="ARBA" id="ARBA00004496"/>
    </source>
</evidence>
<dbReference type="SUPFAM" id="SSF54919">
    <property type="entry name" value="Nucleoside diphosphate kinase, NDK"/>
    <property type="match status" value="4"/>
</dbReference>
<evidence type="ECO:0000256" key="3">
    <source>
        <dbReference type="PROSITE-ProRule" id="PRU00706"/>
    </source>
</evidence>
<keyword evidence="2" id="KW-0963">Cytoplasm</keyword>
<feature type="domain" description="Nucleoside diphosphate kinase-like" evidence="5">
    <location>
        <begin position="789"/>
        <end position="930"/>
    </location>
</feature>
<reference evidence="6" key="1">
    <citation type="thesis" date="2020" institute="ProQuest LLC" country="789 East Eisenhower Parkway, Ann Arbor, MI, USA">
        <title>Comparative Genomics and Chromosome Evolution.</title>
        <authorList>
            <person name="Mudd A.B."/>
        </authorList>
    </citation>
    <scope>NUCLEOTIDE SEQUENCE</scope>
    <source>
        <strain evidence="6">1538</strain>
        <tissue evidence="6">Blood</tissue>
    </source>
</reference>
<proteinExistence type="inferred from homology"/>
<evidence type="ECO:0000256" key="2">
    <source>
        <dbReference type="ARBA" id="ARBA00022490"/>
    </source>
</evidence>
<organism evidence="6 7">
    <name type="scientific">Pyxicephalus adspersus</name>
    <name type="common">African bullfrog</name>
    <dbReference type="NCBI Taxonomy" id="30357"/>
    <lineage>
        <taxon>Eukaryota</taxon>
        <taxon>Metazoa</taxon>
        <taxon>Chordata</taxon>
        <taxon>Craniata</taxon>
        <taxon>Vertebrata</taxon>
        <taxon>Euteleostomi</taxon>
        <taxon>Amphibia</taxon>
        <taxon>Batrachia</taxon>
        <taxon>Anura</taxon>
        <taxon>Neobatrachia</taxon>
        <taxon>Ranoidea</taxon>
        <taxon>Pyxicephalidae</taxon>
        <taxon>Pyxicephalinae</taxon>
        <taxon>Pyxicephalus</taxon>
    </lineage>
</organism>
<dbReference type="InterPro" id="IPR034907">
    <property type="entry name" value="NDK-like_dom"/>
</dbReference>
<dbReference type="InterPro" id="IPR036850">
    <property type="entry name" value="NDK-like_dom_sf"/>
</dbReference>
<dbReference type="PANTHER" id="PTHR43109:SF3">
    <property type="entry name" value="DYNEIN AXONEMAL ASSEMBLY FACTOR 8"/>
    <property type="match status" value="1"/>
</dbReference>
<dbReference type="GO" id="GO:0005879">
    <property type="term" value="C:axonemal microtubule"/>
    <property type="evidence" value="ECO:0007669"/>
    <property type="project" value="TreeGrafter"/>
</dbReference>
<comment type="caution">
    <text evidence="6">The sequence shown here is derived from an EMBL/GenBank/DDBJ whole genome shotgun (WGS) entry which is preliminary data.</text>
</comment>
<gene>
    <name evidence="6" type="ORF">GDO54_015207</name>
</gene>
<feature type="region of interest" description="Disordered" evidence="4">
    <location>
        <begin position="1"/>
        <end position="32"/>
    </location>
</feature>
<comment type="similarity">
    <text evidence="3">Belongs to the NDK family.</text>
</comment>
<dbReference type="PANTHER" id="PTHR43109">
    <property type="entry name" value="NUCLEOSIDE DIPHOSPHATE KINASE 7"/>
    <property type="match status" value="1"/>
</dbReference>
<dbReference type="Gene3D" id="3.30.70.141">
    <property type="entry name" value="Nucleoside diphosphate kinase-like domain"/>
    <property type="match status" value="2"/>
</dbReference>
<dbReference type="SMART" id="SM00562">
    <property type="entry name" value="NDK"/>
    <property type="match status" value="1"/>
</dbReference>
<feature type="compositionally biased region" description="Basic and acidic residues" evidence="4">
    <location>
        <begin position="1"/>
        <end position="11"/>
    </location>
</feature>
<evidence type="ECO:0000259" key="5">
    <source>
        <dbReference type="SMART" id="SM00562"/>
    </source>
</evidence>
<dbReference type="Pfam" id="PF00334">
    <property type="entry name" value="NDK"/>
    <property type="match status" value="1"/>
</dbReference>
<keyword evidence="7" id="KW-1185">Reference proteome</keyword>
<comment type="caution">
    <text evidence="3">Lacks conserved residue(s) required for the propagation of feature annotation.</text>
</comment>
<name>A0AAV3A4P5_PYXAD</name>
<evidence type="ECO:0000256" key="4">
    <source>
        <dbReference type="SAM" id="MobiDB-lite"/>
    </source>
</evidence>
<evidence type="ECO:0000313" key="6">
    <source>
        <dbReference type="EMBL" id="DBA19356.1"/>
    </source>
</evidence>
<comment type="subcellular location">
    <subcellularLocation>
        <location evidence="1">Cytoplasm</location>
    </subcellularLocation>
</comment>
<dbReference type="EMBL" id="DYDO01000008">
    <property type="protein sequence ID" value="DBA19356.1"/>
    <property type="molecule type" value="Genomic_DNA"/>
</dbReference>
<accession>A0AAV3A4P5</accession>
<protein>
    <recommendedName>
        <fullName evidence="5">Nucleoside diphosphate kinase-like domain-containing protein</fullName>
    </recommendedName>
</protein>
<evidence type="ECO:0000313" key="7">
    <source>
        <dbReference type="Proteomes" id="UP001181693"/>
    </source>
</evidence>
<dbReference type="AlphaFoldDB" id="A0AAV3A4P5"/>
<dbReference type="Proteomes" id="UP001181693">
    <property type="component" value="Unassembled WGS sequence"/>
</dbReference>